<dbReference type="NCBIfam" id="NF002805">
    <property type="entry name" value="PRK02947.1"/>
    <property type="match status" value="1"/>
</dbReference>
<dbReference type="EMBL" id="JACHWU010000001">
    <property type="protein sequence ID" value="MBB3050240.1"/>
    <property type="molecule type" value="Genomic_DNA"/>
</dbReference>
<dbReference type="SUPFAM" id="SSF53697">
    <property type="entry name" value="SIS domain"/>
    <property type="match status" value="1"/>
</dbReference>
<proteinExistence type="predicted"/>
<dbReference type="InterPro" id="IPR001347">
    <property type="entry name" value="SIS_dom"/>
</dbReference>
<organism evidence="2 3">
    <name type="scientific">Prauserella isguenensis</name>
    <dbReference type="NCBI Taxonomy" id="1470180"/>
    <lineage>
        <taxon>Bacteria</taxon>
        <taxon>Bacillati</taxon>
        <taxon>Actinomycetota</taxon>
        <taxon>Actinomycetes</taxon>
        <taxon>Pseudonocardiales</taxon>
        <taxon>Pseudonocardiaceae</taxon>
        <taxon>Prauserella</taxon>
    </lineage>
</organism>
<dbReference type="InterPro" id="IPR046348">
    <property type="entry name" value="SIS_dom_sf"/>
</dbReference>
<keyword evidence="3" id="KW-1185">Reference proteome</keyword>
<dbReference type="GO" id="GO:1901135">
    <property type="term" value="P:carbohydrate derivative metabolic process"/>
    <property type="evidence" value="ECO:0007669"/>
    <property type="project" value="InterPro"/>
</dbReference>
<dbReference type="Pfam" id="PF13580">
    <property type="entry name" value="SIS_2"/>
    <property type="match status" value="1"/>
</dbReference>
<comment type="caution">
    <text evidence="2">The sequence shown here is derived from an EMBL/GenBank/DDBJ whole genome shotgun (WGS) entry which is preliminary data.</text>
</comment>
<evidence type="ECO:0000313" key="3">
    <source>
        <dbReference type="Proteomes" id="UP000550714"/>
    </source>
</evidence>
<dbReference type="GO" id="GO:0097367">
    <property type="term" value="F:carbohydrate derivative binding"/>
    <property type="evidence" value="ECO:0007669"/>
    <property type="project" value="InterPro"/>
</dbReference>
<name>A0A839RZJ2_9PSEU</name>
<dbReference type="AlphaFoldDB" id="A0A839RZJ2"/>
<evidence type="ECO:0000313" key="2">
    <source>
        <dbReference type="EMBL" id="MBB3050240.1"/>
    </source>
</evidence>
<dbReference type="PROSITE" id="PS51464">
    <property type="entry name" value="SIS"/>
    <property type="match status" value="1"/>
</dbReference>
<evidence type="ECO:0000259" key="1">
    <source>
        <dbReference type="PROSITE" id="PS51464"/>
    </source>
</evidence>
<protein>
    <submittedName>
        <fullName evidence="2">Putative phosphosugar-binding protein</fullName>
    </submittedName>
</protein>
<sequence>MRETVRELLDAVDERSGELTRAATMLLDCVDGGGVIHTAGAGHSVAMVCETFYRAGGLAAVRPLWDPEVVPLGGALRSTAAEREIGRGRALIKEAQPTPPDVVVVFSTSGRNPYPVEIAQESVARDVPVIAVTSIAASAGSTDRSGRRVADHADLVLDTGVPAGDAVHPAESPRTSAVSTILGAYTWSAVLAELHRQAEARGSVLPLWTSANVAGGDERNAELFARYSERIPELTADLG</sequence>
<feature type="domain" description="SIS" evidence="1">
    <location>
        <begin position="26"/>
        <end position="200"/>
    </location>
</feature>
<dbReference type="Gene3D" id="3.40.50.10490">
    <property type="entry name" value="Glucose-6-phosphate isomerase like protein, domain 1"/>
    <property type="match status" value="1"/>
</dbReference>
<dbReference type="Proteomes" id="UP000550714">
    <property type="component" value="Unassembled WGS sequence"/>
</dbReference>
<reference evidence="2 3" key="1">
    <citation type="submission" date="2020-08" db="EMBL/GenBank/DDBJ databases">
        <title>Genomic Encyclopedia of Type Strains, Phase III (KMG-III): the genomes of soil and plant-associated and newly described type strains.</title>
        <authorList>
            <person name="Whitman W."/>
        </authorList>
    </citation>
    <scope>NUCLEOTIDE SEQUENCE [LARGE SCALE GENOMIC DNA]</scope>
    <source>
        <strain evidence="2 3">CECT 8577</strain>
    </source>
</reference>
<accession>A0A839RZJ2</accession>
<gene>
    <name evidence="2" type="ORF">FHS23_001235</name>
</gene>
<dbReference type="RefSeq" id="WP_183649113.1">
    <property type="nucleotide sequence ID" value="NZ_JACHWU010000001.1"/>
</dbReference>